<dbReference type="GeneID" id="78086803"/>
<dbReference type="Pfam" id="PF01855">
    <property type="entry name" value="POR_N"/>
    <property type="match status" value="1"/>
</dbReference>
<dbReference type="OrthoDB" id="9794954at2"/>
<reference evidence="4 5" key="1">
    <citation type="submission" date="2010-10" db="EMBL/GenBank/DDBJ databases">
        <authorList>
            <consortium name="The Broad Institute Genome Sequencing Platform"/>
            <person name="Ward D."/>
            <person name="Earl A."/>
            <person name="Feldgarden M."/>
            <person name="Young S.K."/>
            <person name="Gargeya S."/>
            <person name="Zeng Q."/>
            <person name="Alvarado L."/>
            <person name="Berlin A."/>
            <person name="Bochicchio J."/>
            <person name="Chapman S.B."/>
            <person name="Chen Z."/>
            <person name="Freedman E."/>
            <person name="Gellesch M."/>
            <person name="Goldberg J."/>
            <person name="Griggs A."/>
            <person name="Gujja S."/>
            <person name="Heilman E."/>
            <person name="Heiman D."/>
            <person name="Howarth C."/>
            <person name="Mehta T."/>
            <person name="Neiman D."/>
            <person name="Pearson M."/>
            <person name="Roberts A."/>
            <person name="Saif S."/>
            <person name="Shea T."/>
            <person name="Shenoy N."/>
            <person name="Sisk P."/>
            <person name="Stolte C."/>
            <person name="Sykes S."/>
            <person name="White J."/>
            <person name="Yandava C."/>
            <person name="Allen-Vercoe E."/>
            <person name="Sibley C."/>
            <person name="Ambrose C.E."/>
            <person name="Strauss J."/>
            <person name="Daigneault M."/>
            <person name="Haas B."/>
            <person name="Nusbaum C."/>
            <person name="Birren B."/>
        </authorList>
    </citation>
    <scope>NUCLEOTIDE SEQUENCE [LARGE SCALE GENOMIC DNA]</scope>
    <source>
        <strain evidence="4 5">3_1_6</strain>
    </source>
</reference>
<reference evidence="4 5" key="2">
    <citation type="submission" date="2013-04" db="EMBL/GenBank/DDBJ databases">
        <title>The Genome Sequence of Bilophila wadsworthia 3_1_6.</title>
        <authorList>
            <consortium name="The Broad Institute Genomics Platform"/>
            <person name="Earl A."/>
            <person name="Ward D."/>
            <person name="Feldgarden M."/>
            <person name="Gevers D."/>
            <person name="Sibley C."/>
            <person name="Strauss J."/>
            <person name="Allen-Vercoe E."/>
            <person name="Walker B."/>
            <person name="Young S."/>
            <person name="Zeng Q."/>
            <person name="Gargeya S."/>
            <person name="Fitzgerald M."/>
            <person name="Haas B."/>
            <person name="Abouelleil A."/>
            <person name="Allen A.W."/>
            <person name="Alvarado L."/>
            <person name="Arachchi H.M."/>
            <person name="Berlin A.M."/>
            <person name="Chapman S.B."/>
            <person name="Gainer-Dewar J."/>
            <person name="Goldberg J."/>
            <person name="Griggs A."/>
            <person name="Gujja S."/>
            <person name="Hansen M."/>
            <person name="Howarth C."/>
            <person name="Imamovic A."/>
            <person name="Ireland A."/>
            <person name="Larimer J."/>
            <person name="McCowan C."/>
            <person name="Murphy C."/>
            <person name="Pearson M."/>
            <person name="Poon T.W."/>
            <person name="Priest M."/>
            <person name="Roberts A."/>
            <person name="Saif S."/>
            <person name="Shea T."/>
            <person name="Sisk P."/>
            <person name="Sykes S."/>
            <person name="Wortman J."/>
            <person name="Nusbaum C."/>
            <person name="Birren B."/>
        </authorList>
    </citation>
    <scope>NUCLEOTIDE SEQUENCE [LARGE SCALE GENOMIC DNA]</scope>
    <source>
        <strain evidence="4 5">3_1_6</strain>
    </source>
</reference>
<dbReference type="Gene3D" id="3.40.50.970">
    <property type="match status" value="1"/>
</dbReference>
<dbReference type="SUPFAM" id="SSF52922">
    <property type="entry name" value="TK C-terminal domain-like"/>
    <property type="match status" value="1"/>
</dbReference>
<dbReference type="STRING" id="563192.HMPREF0179_00421"/>
<keyword evidence="5" id="KW-1185">Reference proteome</keyword>
<organism evidence="4 5">
    <name type="scientific">Bilophila wadsworthia (strain 3_1_6)</name>
    <dbReference type="NCBI Taxonomy" id="563192"/>
    <lineage>
        <taxon>Bacteria</taxon>
        <taxon>Pseudomonadati</taxon>
        <taxon>Thermodesulfobacteriota</taxon>
        <taxon>Desulfovibrionia</taxon>
        <taxon>Desulfovibrionales</taxon>
        <taxon>Desulfovibrionaceae</taxon>
        <taxon>Bilophila</taxon>
    </lineage>
</organism>
<keyword evidence="1" id="KW-0560">Oxidoreductase</keyword>
<name>E5Y2L0_BILW3</name>
<dbReference type="Proteomes" id="UP000006034">
    <property type="component" value="Unassembled WGS sequence"/>
</dbReference>
<evidence type="ECO:0000256" key="1">
    <source>
        <dbReference type="ARBA" id="ARBA00023002"/>
    </source>
</evidence>
<feature type="domain" description="Pyruvate:ferredoxin oxidoreductase core" evidence="3">
    <location>
        <begin position="278"/>
        <end position="372"/>
    </location>
</feature>
<evidence type="ECO:0000313" key="5">
    <source>
        <dbReference type="Proteomes" id="UP000006034"/>
    </source>
</evidence>
<dbReference type="eggNOG" id="COG0674">
    <property type="taxonomic scope" value="Bacteria"/>
</dbReference>
<dbReference type="InterPro" id="IPR033412">
    <property type="entry name" value="PFOR_II"/>
</dbReference>
<dbReference type="PANTHER" id="PTHR43088:SF1">
    <property type="entry name" value="SUBUNIT OF PYRUVATE:FLAVODOXIN OXIDOREDUCTASE"/>
    <property type="match status" value="1"/>
</dbReference>
<dbReference type="InterPro" id="IPR029061">
    <property type="entry name" value="THDP-binding"/>
</dbReference>
<feature type="domain" description="Pyruvate flavodoxin/ferredoxin oxidoreductase pyrimidine binding" evidence="2">
    <location>
        <begin position="19"/>
        <end position="244"/>
    </location>
</feature>
<comment type="caution">
    <text evidence="4">The sequence shown here is derived from an EMBL/GenBank/DDBJ whole genome shotgun (WGS) entry which is preliminary data.</text>
</comment>
<evidence type="ECO:0000313" key="4">
    <source>
        <dbReference type="EMBL" id="EFV45800.1"/>
    </source>
</evidence>
<gene>
    <name evidence="4" type="ORF">HMPREF0179_00421</name>
</gene>
<dbReference type="AlphaFoldDB" id="E5Y2L0"/>
<dbReference type="NCBIfam" id="NF006412">
    <property type="entry name" value="PRK08659.1"/>
    <property type="match status" value="1"/>
</dbReference>
<dbReference type="GO" id="GO:0016491">
    <property type="term" value="F:oxidoreductase activity"/>
    <property type="evidence" value="ECO:0007669"/>
    <property type="project" value="UniProtKB-KW"/>
</dbReference>
<dbReference type="CDD" id="cd07034">
    <property type="entry name" value="TPP_PYR_PFOR_IOR-alpha_like"/>
    <property type="match status" value="1"/>
</dbReference>
<dbReference type="SUPFAM" id="SSF52518">
    <property type="entry name" value="Thiamin diphosphate-binding fold (THDP-binding)"/>
    <property type="match status" value="1"/>
</dbReference>
<dbReference type="InterPro" id="IPR002880">
    <property type="entry name" value="Pyrv_Fd/Flavodoxin_OxRdtase_N"/>
</dbReference>
<evidence type="ECO:0000259" key="2">
    <source>
        <dbReference type="Pfam" id="PF01855"/>
    </source>
</evidence>
<dbReference type="EMBL" id="ADCP02000002">
    <property type="protein sequence ID" value="EFV45800.1"/>
    <property type="molecule type" value="Genomic_DNA"/>
</dbReference>
<dbReference type="InterPro" id="IPR009014">
    <property type="entry name" value="Transketo_C/PFOR_II"/>
</dbReference>
<dbReference type="PANTHER" id="PTHR43088">
    <property type="entry name" value="SUBUNIT OF PYRUVATE:FLAVODOXIN OXIDOREDUCTASE-RELATED"/>
    <property type="match status" value="1"/>
</dbReference>
<protein>
    <submittedName>
        <fullName evidence="4">2-oxoglutarate ferredoxin oxidoreductase subunit alpha</fullName>
    </submittedName>
</protein>
<dbReference type="FunFam" id="3.40.50.970:FF:000022">
    <property type="entry name" value="2-oxoglutarate ferredoxin oxidoreductase alpha subunit"/>
    <property type="match status" value="1"/>
</dbReference>
<sequence length="384" mass="42257">MNGEKGILFTQGNEACVRGALYAGLRFFAGYPITPSTEVAELLSEELPHVGGRFIQMEDEISSLCAVCAASVAGDKAMTATSGPGFSLMQEALGYAIMGEIPCVVTSVQRGGPSTGLPTKVAQGDVNQARWGVHGDHAIIVLTASSVQDVFAMTVEGFNMAETYRTPVILLFDEVVGHMRERLDMPEPGELPVVERLRTSVKAGVNYYPYLPREDGRLPMSDFGGVHRYNVTGLYHDIWGFPTEQPEAVNKLLYHLVDKIEAKAAEIARWKEYFLDDAQQVFVSYGSAARSALHLVHTLRGKGIRAGLLELQTLWPFPAELVRDRTEGARNVYVVEMNMGHIMAQVRQAAWKPDRVFLVNRVDGQLITPTDIGKVMRVIEGRGF</sequence>
<accession>E5Y2L0</accession>
<evidence type="ECO:0000259" key="3">
    <source>
        <dbReference type="Pfam" id="PF17147"/>
    </source>
</evidence>
<dbReference type="Gene3D" id="3.40.50.920">
    <property type="match status" value="1"/>
</dbReference>
<dbReference type="InterPro" id="IPR052368">
    <property type="entry name" value="2-oxoacid_oxidoreductase"/>
</dbReference>
<dbReference type="HOGENOM" id="CLU_017038_0_1_7"/>
<dbReference type="Pfam" id="PF17147">
    <property type="entry name" value="PFOR_II"/>
    <property type="match status" value="1"/>
</dbReference>
<proteinExistence type="predicted"/>
<dbReference type="RefSeq" id="WP_005024603.1">
    <property type="nucleotide sequence ID" value="NZ_KE150239.1"/>
</dbReference>